<reference evidence="2 3" key="1">
    <citation type="submission" date="2017-06" db="EMBL/GenBank/DDBJ databases">
        <title>Comparative genomic analysis of Ambrosia Fusariam Clade fungi.</title>
        <authorList>
            <person name="Stajich J.E."/>
            <person name="Carrillo J."/>
            <person name="Kijimoto T."/>
            <person name="Eskalen A."/>
            <person name="O'Donnell K."/>
            <person name="Kasson M."/>
        </authorList>
    </citation>
    <scope>NUCLEOTIDE SEQUENCE [LARGE SCALE GENOMIC DNA]</scope>
    <source>
        <strain evidence="2 3">UCR1854</strain>
    </source>
</reference>
<dbReference type="PANTHER" id="PTHR10039:SF5">
    <property type="entry name" value="NACHT DOMAIN-CONTAINING PROTEIN"/>
    <property type="match status" value="1"/>
</dbReference>
<organism evidence="2 3">
    <name type="scientific">Fusarium euwallaceae</name>
    <dbReference type="NCBI Taxonomy" id="1147111"/>
    <lineage>
        <taxon>Eukaryota</taxon>
        <taxon>Fungi</taxon>
        <taxon>Dikarya</taxon>
        <taxon>Ascomycota</taxon>
        <taxon>Pezizomycotina</taxon>
        <taxon>Sordariomycetes</taxon>
        <taxon>Hypocreomycetidae</taxon>
        <taxon>Hypocreales</taxon>
        <taxon>Nectriaceae</taxon>
        <taxon>Fusarium</taxon>
        <taxon>Fusarium solani species complex</taxon>
    </lineage>
</organism>
<dbReference type="EMBL" id="MIKF01000004">
    <property type="protein sequence ID" value="RTE84797.1"/>
    <property type="molecule type" value="Genomic_DNA"/>
</dbReference>
<sequence>MQDLTVGDMSKYAAGCLGRAISVISPTDQELRIDILVDRIIRKADGVFLWVVLVSKSLARGIENGDSNPELRQRLDSMPGDLVALYKDMLSRSNDDREIYQKTASWFFNIIFAAEYADEFGNSQTLPCMRHMSVSVFELMAATDPAVLDQFLDRGEELSTTEIDRRCSHIAKVVEIRSAGLLEVSSEFVVEQALQQGQDISVAHYADMTVRFIHRTARDYLLDSEDGRSLWQTDEVCTNEARTRLIRACLLRCHIWQFHKPAWRFGRRNELVSFLRSATCGTGRDGSPTGLLSVIERTYESGRLWSRPVYEIQEAWFTSQEKPKEAEATFLLWAGLSGLVSYTVNRIPQMQPRDDLGEILGVLLRKICQSVEDGKYKERGPLIRCLLKQGAAPNFDPRPLDSPWVLYLGAIFNQVLRYKFSTGMNLSYTNSREIFQTLRVFVEAGASLLGNIPVVVMLDSPQLNYGCVTACPREIVVSVMAVVLIVNQAWLVNEVLDQLDTEANMADVGHEGVPPYARIAMAAYKAEGEGAWHRCWLIPEKDASEMTDKVVSRLRSSFGASSEALTDAMEEIRDMMLEVKDRSEPMDRMDVPRFLQAGNLPHGPH</sequence>
<proteinExistence type="predicted"/>
<feature type="domain" description="DUF7791" evidence="1">
    <location>
        <begin position="98"/>
        <end position="255"/>
    </location>
</feature>
<dbReference type="PANTHER" id="PTHR10039">
    <property type="entry name" value="AMELOGENIN"/>
    <property type="match status" value="1"/>
</dbReference>
<dbReference type="AlphaFoldDB" id="A0A430M9X6"/>
<protein>
    <recommendedName>
        <fullName evidence="1">DUF7791 domain-containing protein</fullName>
    </recommendedName>
</protein>
<dbReference type="InterPro" id="IPR056693">
    <property type="entry name" value="DUF7791"/>
</dbReference>
<comment type="caution">
    <text evidence="2">The sequence shown here is derived from an EMBL/GenBank/DDBJ whole genome shotgun (WGS) entry which is preliminary data.</text>
</comment>
<name>A0A430M9X6_9HYPO</name>
<accession>A0A430M9X6</accession>
<evidence type="ECO:0000259" key="1">
    <source>
        <dbReference type="Pfam" id="PF25053"/>
    </source>
</evidence>
<keyword evidence="3" id="KW-1185">Reference proteome</keyword>
<gene>
    <name evidence="2" type="ORF">BHE90_000557</name>
</gene>
<evidence type="ECO:0000313" key="2">
    <source>
        <dbReference type="EMBL" id="RTE84797.1"/>
    </source>
</evidence>
<dbReference type="Pfam" id="PF25053">
    <property type="entry name" value="DUF7791"/>
    <property type="match status" value="1"/>
</dbReference>
<dbReference type="Proteomes" id="UP000287124">
    <property type="component" value="Unassembled WGS sequence"/>
</dbReference>
<evidence type="ECO:0000313" key="3">
    <source>
        <dbReference type="Proteomes" id="UP000287124"/>
    </source>
</evidence>